<protein>
    <submittedName>
        <fullName evidence="2">Flavorubredoxin</fullName>
    </submittedName>
</protein>
<dbReference type="RefSeq" id="WP_181552049.1">
    <property type="nucleotide sequence ID" value="NZ_JACDUS010000009.1"/>
</dbReference>
<sequence length="180" mass="20024">MKILHLYYTSTGNTRKVAETIDNTLQDAGHQVDSVKVDKNTQADINVLDYDMVFAGSGVYEWLPGKSMQELFGRLRRQHAENGDIKPASPKRPGKSAVIYCTYGGVHTGINEAIPAVKYMGQLFDHLGFTILAEWYVPGQYVPEKMQKFSEAGRMGDIRGRPDASDLNEVAEKTKGILQV</sequence>
<dbReference type="AlphaFoldDB" id="A0A7W0CB43"/>
<reference evidence="2 3" key="1">
    <citation type="submission" date="2020-07" db="EMBL/GenBank/DDBJ databases">
        <title>Genomic Encyclopedia of Type Strains, Phase IV (KMG-IV): sequencing the most valuable type-strain genomes for metagenomic binning, comparative biology and taxonomic classification.</title>
        <authorList>
            <person name="Goeker M."/>
        </authorList>
    </citation>
    <scope>NUCLEOTIDE SEQUENCE [LARGE SCALE GENOMIC DNA]</scope>
    <source>
        <strain evidence="2 3">DSM 17721</strain>
    </source>
</reference>
<comment type="caution">
    <text evidence="2">The sequence shown here is derived from an EMBL/GenBank/DDBJ whole genome shotgun (WGS) entry which is preliminary data.</text>
</comment>
<evidence type="ECO:0000259" key="1">
    <source>
        <dbReference type="PROSITE" id="PS50902"/>
    </source>
</evidence>
<dbReference type="Pfam" id="PF12724">
    <property type="entry name" value="Flavodoxin_5"/>
    <property type="match status" value="1"/>
</dbReference>
<dbReference type="InterPro" id="IPR029039">
    <property type="entry name" value="Flavoprotein-like_sf"/>
</dbReference>
<dbReference type="InterPro" id="IPR026816">
    <property type="entry name" value="Flavodoxin_dom"/>
</dbReference>
<keyword evidence="3" id="KW-1185">Reference proteome</keyword>
<organism evidence="2 3">
    <name type="scientific">Desulfosalsimonas propionicica</name>
    <dbReference type="NCBI Taxonomy" id="332175"/>
    <lineage>
        <taxon>Bacteria</taxon>
        <taxon>Pseudomonadati</taxon>
        <taxon>Thermodesulfobacteriota</taxon>
        <taxon>Desulfobacteria</taxon>
        <taxon>Desulfobacterales</taxon>
        <taxon>Desulfosalsimonadaceae</taxon>
        <taxon>Desulfosalsimonas</taxon>
    </lineage>
</organism>
<evidence type="ECO:0000313" key="2">
    <source>
        <dbReference type="EMBL" id="MBA2882414.1"/>
    </source>
</evidence>
<gene>
    <name evidence="2" type="ORF">HNR65_002761</name>
</gene>
<dbReference type="EMBL" id="JACDUS010000009">
    <property type="protein sequence ID" value="MBA2882414.1"/>
    <property type="molecule type" value="Genomic_DNA"/>
</dbReference>
<evidence type="ECO:0000313" key="3">
    <source>
        <dbReference type="Proteomes" id="UP000525298"/>
    </source>
</evidence>
<dbReference type="Gene3D" id="3.40.50.360">
    <property type="match status" value="1"/>
</dbReference>
<feature type="domain" description="Flavodoxin-like" evidence="1">
    <location>
        <begin position="3"/>
        <end position="178"/>
    </location>
</feature>
<name>A0A7W0CB43_9BACT</name>
<accession>A0A7W0CB43</accession>
<dbReference type="PROSITE" id="PS50902">
    <property type="entry name" value="FLAVODOXIN_LIKE"/>
    <property type="match status" value="1"/>
</dbReference>
<dbReference type="InterPro" id="IPR008254">
    <property type="entry name" value="Flavodoxin/NO_synth"/>
</dbReference>
<dbReference type="SUPFAM" id="SSF52218">
    <property type="entry name" value="Flavoproteins"/>
    <property type="match status" value="1"/>
</dbReference>
<dbReference type="GO" id="GO:0010181">
    <property type="term" value="F:FMN binding"/>
    <property type="evidence" value="ECO:0007669"/>
    <property type="project" value="InterPro"/>
</dbReference>
<proteinExistence type="predicted"/>
<dbReference type="Proteomes" id="UP000525298">
    <property type="component" value="Unassembled WGS sequence"/>
</dbReference>